<proteinExistence type="predicted"/>
<sequence length="160" mass="18459">MAAAALWRPDGDVVVSWRQMAAAASWRLDGSVVVLWRQIAAAASWREMAETRSGWRRGGRWRRRQTGGMESEGKRRRQGRVRAGGDNRESRGGDRESARWGWSRRLASRNAEQQRNGGSIIQFRRIRVRERGHWTSVVFTRVRMRRLVGLTGGYYYRLAG</sequence>
<feature type="compositionally biased region" description="Basic residues" evidence="1">
    <location>
        <begin position="56"/>
        <end position="65"/>
    </location>
</feature>
<name>A0AAV2E8M1_9ROSI</name>
<evidence type="ECO:0000256" key="1">
    <source>
        <dbReference type="SAM" id="MobiDB-lite"/>
    </source>
</evidence>
<dbReference type="AlphaFoldDB" id="A0AAV2E8M1"/>
<dbReference type="EMBL" id="OZ034817">
    <property type="protein sequence ID" value="CAL1382012.1"/>
    <property type="molecule type" value="Genomic_DNA"/>
</dbReference>
<protein>
    <submittedName>
        <fullName evidence="2">Uncharacterized protein</fullName>
    </submittedName>
</protein>
<accession>A0AAV2E8M1</accession>
<dbReference type="Proteomes" id="UP001497516">
    <property type="component" value="Chromosome 4"/>
</dbReference>
<evidence type="ECO:0000313" key="3">
    <source>
        <dbReference type="Proteomes" id="UP001497516"/>
    </source>
</evidence>
<feature type="region of interest" description="Disordered" evidence="1">
    <location>
        <begin position="56"/>
        <end position="96"/>
    </location>
</feature>
<evidence type="ECO:0000313" key="2">
    <source>
        <dbReference type="EMBL" id="CAL1382012.1"/>
    </source>
</evidence>
<reference evidence="2 3" key="1">
    <citation type="submission" date="2024-04" db="EMBL/GenBank/DDBJ databases">
        <authorList>
            <person name="Fracassetti M."/>
        </authorList>
    </citation>
    <scope>NUCLEOTIDE SEQUENCE [LARGE SCALE GENOMIC DNA]</scope>
</reference>
<feature type="compositionally biased region" description="Basic and acidic residues" evidence="1">
    <location>
        <begin position="83"/>
        <end position="96"/>
    </location>
</feature>
<organism evidence="2 3">
    <name type="scientific">Linum trigynum</name>
    <dbReference type="NCBI Taxonomy" id="586398"/>
    <lineage>
        <taxon>Eukaryota</taxon>
        <taxon>Viridiplantae</taxon>
        <taxon>Streptophyta</taxon>
        <taxon>Embryophyta</taxon>
        <taxon>Tracheophyta</taxon>
        <taxon>Spermatophyta</taxon>
        <taxon>Magnoliopsida</taxon>
        <taxon>eudicotyledons</taxon>
        <taxon>Gunneridae</taxon>
        <taxon>Pentapetalae</taxon>
        <taxon>rosids</taxon>
        <taxon>fabids</taxon>
        <taxon>Malpighiales</taxon>
        <taxon>Linaceae</taxon>
        <taxon>Linum</taxon>
    </lineage>
</organism>
<keyword evidence="3" id="KW-1185">Reference proteome</keyword>
<gene>
    <name evidence="2" type="ORF">LTRI10_LOCUS23358</name>
</gene>